<accession>A0A2K0TG22</accession>
<dbReference type="AlphaFoldDB" id="A0A2K0TG22"/>
<name>A0A2K0TG22_9HYPO</name>
<dbReference type="Proteomes" id="UP000236546">
    <property type="component" value="Unassembled WGS sequence"/>
</dbReference>
<evidence type="ECO:0000313" key="2">
    <source>
        <dbReference type="Proteomes" id="UP000236546"/>
    </source>
</evidence>
<gene>
    <name evidence="1" type="ORF">TGAMA5MH_03774</name>
</gene>
<proteinExistence type="predicted"/>
<dbReference type="EMBL" id="MTYH01000030">
    <property type="protein sequence ID" value="PNP44469.1"/>
    <property type="molecule type" value="Genomic_DNA"/>
</dbReference>
<organism evidence="1 2">
    <name type="scientific">Trichoderma gamsii</name>
    <dbReference type="NCBI Taxonomy" id="398673"/>
    <lineage>
        <taxon>Eukaryota</taxon>
        <taxon>Fungi</taxon>
        <taxon>Dikarya</taxon>
        <taxon>Ascomycota</taxon>
        <taxon>Pezizomycotina</taxon>
        <taxon>Sordariomycetes</taxon>
        <taxon>Hypocreomycetidae</taxon>
        <taxon>Hypocreales</taxon>
        <taxon>Hypocreaceae</taxon>
        <taxon>Trichoderma</taxon>
    </lineage>
</organism>
<dbReference type="OrthoDB" id="5243188at2759"/>
<comment type="caution">
    <text evidence="1">The sequence shown here is derived from an EMBL/GenBank/DDBJ whole genome shotgun (WGS) entry which is preliminary data.</text>
</comment>
<reference evidence="1 2" key="1">
    <citation type="submission" date="2017-02" db="EMBL/GenBank/DDBJ databases">
        <title>Genomes of Trichoderma spp. with biocontrol activity.</title>
        <authorList>
            <person name="Gardiner D."/>
            <person name="Kazan K."/>
            <person name="Vos C."/>
            <person name="Harvey P."/>
        </authorList>
    </citation>
    <scope>NUCLEOTIDE SEQUENCE [LARGE SCALE GENOMIC DNA]</scope>
    <source>
        <strain evidence="1 2">A5MH</strain>
    </source>
</reference>
<sequence length="153" mass="17831">MVVYNVPRGRSQDEVVGFAIAGKKVKQKRGRTRAALLAIQMLWFLEPDQFVWKKARGQEKREEEAKMYSTQYVRKATEQYRITNNILATLGWIDSRGNELNAKSEMLRIASQETLRARLRLLGSLMSRPADFIREVFQNNDPKWVNQCRAIIK</sequence>
<protein>
    <submittedName>
        <fullName evidence="1">Uncharacterized protein</fullName>
    </submittedName>
</protein>
<evidence type="ECO:0000313" key="1">
    <source>
        <dbReference type="EMBL" id="PNP44469.1"/>
    </source>
</evidence>